<accession>A0A1Z4KNM4</accession>
<evidence type="ECO:0000313" key="1">
    <source>
        <dbReference type="EMBL" id="BAY70600.1"/>
    </source>
</evidence>
<organism evidence="1 2">
    <name type="scientific">Trichormus variabilis NIES-23</name>
    <dbReference type="NCBI Taxonomy" id="1973479"/>
    <lineage>
        <taxon>Bacteria</taxon>
        <taxon>Bacillati</taxon>
        <taxon>Cyanobacteriota</taxon>
        <taxon>Cyanophyceae</taxon>
        <taxon>Nostocales</taxon>
        <taxon>Nostocaceae</taxon>
        <taxon>Trichormus</taxon>
    </lineage>
</organism>
<name>A0A1Z4KNM4_ANAVA</name>
<evidence type="ECO:0000313" key="2">
    <source>
        <dbReference type="Proteomes" id="UP000217507"/>
    </source>
</evidence>
<gene>
    <name evidence="1" type="ORF">NIES23_34070</name>
</gene>
<protein>
    <submittedName>
        <fullName evidence="1">Uncharacterized protein</fullName>
    </submittedName>
</protein>
<dbReference type="AlphaFoldDB" id="A0A1Z4KNM4"/>
<dbReference type="EMBL" id="AP018216">
    <property type="protein sequence ID" value="BAY70600.1"/>
    <property type="molecule type" value="Genomic_DNA"/>
</dbReference>
<reference evidence="1 2" key="1">
    <citation type="submission" date="2017-06" db="EMBL/GenBank/DDBJ databases">
        <title>Genome sequencing of cyanobaciteial culture collection at National Institute for Environmental Studies (NIES).</title>
        <authorList>
            <person name="Hirose Y."/>
            <person name="Shimura Y."/>
            <person name="Fujisawa T."/>
            <person name="Nakamura Y."/>
            <person name="Kawachi M."/>
        </authorList>
    </citation>
    <scope>NUCLEOTIDE SEQUENCE [LARGE SCALE GENOMIC DNA]</scope>
    <source>
        <strain evidence="1 2">NIES-23</strain>
    </source>
</reference>
<sequence length="90" mass="10236">MKNLTLSLEDNPDPQDIQAAISKILKYNNNSQQNKVVTNLPGVLMQDACFPNLLLRFHLLCGGGYFPRVLRHQKLNPWVAWVVPSPRILL</sequence>
<dbReference type="Proteomes" id="UP000217507">
    <property type="component" value="Chromosome"/>
</dbReference>
<proteinExistence type="predicted"/>